<dbReference type="InterPro" id="IPR003660">
    <property type="entry name" value="HAMP_dom"/>
</dbReference>
<dbReference type="InterPro" id="IPR003661">
    <property type="entry name" value="HisK_dim/P_dom"/>
</dbReference>
<comment type="caution">
    <text evidence="12">The sequence shown here is derived from an EMBL/GenBank/DDBJ whole genome shotgun (WGS) entry which is preliminary data.</text>
</comment>
<sequence length="557" mass="62088">MNFRIREKLLSGFIIILVLFTGTIIFAIQSIRSLYDNVQKTHNHPLAVTRASQEIEVMVTSMHRSMKDVSLSYDKAERDRYIALVSDYEKEALLQFDIVQKQILGDEGQALALNARQIFIKWKPIRQRVIALVETGKYTQAQEITRTEGADYVEFIMTELHKLPEYAADKALRFNEESADIAIRARTVTISALILSCFLGISAALFLSLSITRRLSTISRAATKMAGGNLKQALEVKGRDELSQMAKNFNSMAGQLSASHEMLEEKIKERTIELEKTNRQLLRLQRNLEKKVSARTKELKEKVQKLNKSQKAMLLMVEDLNKTSRELKGAQEELVRKEKLSILGQLAGGVGHELRNPLGVISNAVYYLKTLLPDASKTTREYLEMISSEVLNSEKIISDLLDLSRTNPSAKEVTAVSELVTQVLDRRAPPEKIKVTTEMAPKLPSVFVDGSQLGQVIDNLVLNAYQAMSDEGKLTIKAKAVKDKVYISITDTGCGIPKENMKKLFEPLFTAKARGIGLGLSVSKNLAEANGGKIEVKSEEGKGSTFTVILPTKEVKG</sequence>
<evidence type="ECO:0000256" key="6">
    <source>
        <dbReference type="ARBA" id="ARBA00022777"/>
    </source>
</evidence>
<dbReference type="SMART" id="SM00387">
    <property type="entry name" value="HATPase_c"/>
    <property type="match status" value="1"/>
</dbReference>
<dbReference type="InterPro" id="IPR024478">
    <property type="entry name" value="HlyB_4HB_MCP"/>
</dbReference>
<dbReference type="GO" id="GO:0016020">
    <property type="term" value="C:membrane"/>
    <property type="evidence" value="ECO:0007669"/>
    <property type="project" value="InterPro"/>
</dbReference>
<dbReference type="Pfam" id="PF12729">
    <property type="entry name" value="4HB_MCP_1"/>
    <property type="match status" value="1"/>
</dbReference>
<gene>
    <name evidence="12" type="ORF">LCGC14_0688660</name>
</gene>
<dbReference type="CDD" id="cd00082">
    <property type="entry name" value="HisKA"/>
    <property type="match status" value="1"/>
</dbReference>
<dbReference type="SMART" id="SM00304">
    <property type="entry name" value="HAMP"/>
    <property type="match status" value="1"/>
</dbReference>
<dbReference type="PANTHER" id="PTHR43065">
    <property type="entry name" value="SENSOR HISTIDINE KINASE"/>
    <property type="match status" value="1"/>
</dbReference>
<dbReference type="SUPFAM" id="SSF158472">
    <property type="entry name" value="HAMP domain-like"/>
    <property type="match status" value="1"/>
</dbReference>
<dbReference type="PROSITE" id="PS50885">
    <property type="entry name" value="HAMP"/>
    <property type="match status" value="1"/>
</dbReference>
<evidence type="ECO:0000313" key="12">
    <source>
        <dbReference type="EMBL" id="KKN44884.1"/>
    </source>
</evidence>
<feature type="domain" description="HAMP" evidence="11">
    <location>
        <begin position="209"/>
        <end position="261"/>
    </location>
</feature>
<dbReference type="SUPFAM" id="SSF55874">
    <property type="entry name" value="ATPase domain of HSP90 chaperone/DNA topoisomerase II/histidine kinase"/>
    <property type="match status" value="1"/>
</dbReference>
<evidence type="ECO:0000256" key="8">
    <source>
        <dbReference type="ARBA" id="ARBA00023012"/>
    </source>
</evidence>
<dbReference type="Pfam" id="PF02518">
    <property type="entry name" value="HATPase_c"/>
    <property type="match status" value="1"/>
</dbReference>
<dbReference type="PANTHER" id="PTHR43065:SF10">
    <property type="entry name" value="PEROXIDE STRESS-ACTIVATED HISTIDINE KINASE MAK3"/>
    <property type="match status" value="1"/>
</dbReference>
<dbReference type="Pfam" id="PF00672">
    <property type="entry name" value="HAMP"/>
    <property type="match status" value="1"/>
</dbReference>
<reference evidence="12" key="1">
    <citation type="journal article" date="2015" name="Nature">
        <title>Complex archaea that bridge the gap between prokaryotes and eukaryotes.</title>
        <authorList>
            <person name="Spang A."/>
            <person name="Saw J.H."/>
            <person name="Jorgensen S.L."/>
            <person name="Zaremba-Niedzwiedzka K."/>
            <person name="Martijn J."/>
            <person name="Lind A.E."/>
            <person name="van Eijk R."/>
            <person name="Schleper C."/>
            <person name="Guy L."/>
            <person name="Ettema T.J."/>
        </authorList>
    </citation>
    <scope>NUCLEOTIDE SEQUENCE</scope>
</reference>
<dbReference type="InterPro" id="IPR036097">
    <property type="entry name" value="HisK_dim/P_sf"/>
</dbReference>
<accession>A0A0F9QQZ2</accession>
<protein>
    <recommendedName>
        <fullName evidence="2">histidine kinase</fullName>
        <ecNumber evidence="2">2.7.13.3</ecNumber>
    </recommendedName>
</protein>
<dbReference type="Pfam" id="PF00512">
    <property type="entry name" value="HisKA"/>
    <property type="match status" value="1"/>
</dbReference>
<dbReference type="InterPro" id="IPR003594">
    <property type="entry name" value="HATPase_dom"/>
</dbReference>
<dbReference type="PRINTS" id="PR00344">
    <property type="entry name" value="BCTRLSENSOR"/>
</dbReference>
<dbReference type="GO" id="GO:0000155">
    <property type="term" value="F:phosphorelay sensor kinase activity"/>
    <property type="evidence" value="ECO:0007669"/>
    <property type="project" value="InterPro"/>
</dbReference>
<evidence type="ECO:0000256" key="2">
    <source>
        <dbReference type="ARBA" id="ARBA00012438"/>
    </source>
</evidence>
<keyword evidence="7" id="KW-0067">ATP-binding</keyword>
<evidence type="ECO:0000259" key="11">
    <source>
        <dbReference type="PROSITE" id="PS50885"/>
    </source>
</evidence>
<feature type="domain" description="Histidine kinase" evidence="10">
    <location>
        <begin position="349"/>
        <end position="554"/>
    </location>
</feature>
<dbReference type="AlphaFoldDB" id="A0A0F9QQZ2"/>
<evidence type="ECO:0000256" key="7">
    <source>
        <dbReference type="ARBA" id="ARBA00022840"/>
    </source>
</evidence>
<proteinExistence type="predicted"/>
<dbReference type="EC" id="2.7.13.3" evidence="2"/>
<evidence type="ECO:0000256" key="1">
    <source>
        <dbReference type="ARBA" id="ARBA00000085"/>
    </source>
</evidence>
<dbReference type="SUPFAM" id="SSF47384">
    <property type="entry name" value="Homodimeric domain of signal transducing histidine kinase"/>
    <property type="match status" value="1"/>
</dbReference>
<comment type="catalytic activity">
    <reaction evidence="1">
        <text>ATP + protein L-histidine = ADP + protein N-phospho-L-histidine.</text>
        <dbReference type="EC" id="2.7.13.3"/>
    </reaction>
</comment>
<dbReference type="InterPro" id="IPR004358">
    <property type="entry name" value="Sig_transdc_His_kin-like_C"/>
</dbReference>
<evidence type="ECO:0000259" key="10">
    <source>
        <dbReference type="PROSITE" id="PS50109"/>
    </source>
</evidence>
<keyword evidence="9" id="KW-0175">Coiled coil</keyword>
<dbReference type="SMART" id="SM00388">
    <property type="entry name" value="HisKA"/>
    <property type="match status" value="1"/>
</dbReference>
<keyword evidence="8" id="KW-0902">Two-component regulatory system</keyword>
<keyword evidence="3" id="KW-0597">Phosphoprotein</keyword>
<organism evidence="12">
    <name type="scientific">marine sediment metagenome</name>
    <dbReference type="NCBI Taxonomy" id="412755"/>
    <lineage>
        <taxon>unclassified sequences</taxon>
        <taxon>metagenomes</taxon>
        <taxon>ecological metagenomes</taxon>
    </lineage>
</organism>
<dbReference type="InterPro" id="IPR005467">
    <property type="entry name" value="His_kinase_dom"/>
</dbReference>
<dbReference type="GO" id="GO:0005524">
    <property type="term" value="F:ATP binding"/>
    <property type="evidence" value="ECO:0007669"/>
    <property type="project" value="UniProtKB-KW"/>
</dbReference>
<evidence type="ECO:0000256" key="4">
    <source>
        <dbReference type="ARBA" id="ARBA00022679"/>
    </source>
</evidence>
<evidence type="ECO:0000256" key="5">
    <source>
        <dbReference type="ARBA" id="ARBA00022741"/>
    </source>
</evidence>
<dbReference type="Gene3D" id="6.10.340.10">
    <property type="match status" value="1"/>
</dbReference>
<dbReference type="EMBL" id="LAZR01001422">
    <property type="protein sequence ID" value="KKN44884.1"/>
    <property type="molecule type" value="Genomic_DNA"/>
</dbReference>
<keyword evidence="5" id="KW-0547">Nucleotide-binding</keyword>
<dbReference type="Gene3D" id="3.30.565.10">
    <property type="entry name" value="Histidine kinase-like ATPase, C-terminal domain"/>
    <property type="match status" value="1"/>
</dbReference>
<keyword evidence="4" id="KW-0808">Transferase</keyword>
<evidence type="ECO:0000256" key="9">
    <source>
        <dbReference type="SAM" id="Coils"/>
    </source>
</evidence>
<feature type="coiled-coil region" evidence="9">
    <location>
        <begin position="260"/>
        <end position="340"/>
    </location>
</feature>
<dbReference type="CDD" id="cd06225">
    <property type="entry name" value="HAMP"/>
    <property type="match status" value="1"/>
</dbReference>
<name>A0A0F9QQZ2_9ZZZZ</name>
<dbReference type="Gene3D" id="1.10.287.130">
    <property type="match status" value="1"/>
</dbReference>
<dbReference type="InterPro" id="IPR036890">
    <property type="entry name" value="HATPase_C_sf"/>
</dbReference>
<keyword evidence="6" id="KW-0418">Kinase</keyword>
<dbReference type="PROSITE" id="PS50109">
    <property type="entry name" value="HIS_KIN"/>
    <property type="match status" value="1"/>
</dbReference>
<evidence type="ECO:0000256" key="3">
    <source>
        <dbReference type="ARBA" id="ARBA00022553"/>
    </source>
</evidence>